<accession>A0A9W4SB31</accession>
<feature type="chain" id="PRO_5040832027" evidence="2">
    <location>
        <begin position="22"/>
        <end position="144"/>
    </location>
</feature>
<feature type="transmembrane region" description="Helical" evidence="1">
    <location>
        <begin position="45"/>
        <end position="66"/>
    </location>
</feature>
<keyword evidence="1" id="KW-0472">Membrane</keyword>
<evidence type="ECO:0000256" key="1">
    <source>
        <dbReference type="SAM" id="Phobius"/>
    </source>
</evidence>
<sequence length="144" mass="16762">MKNNLLTTLLIVILILSQINSIIIFEEKQTENPRSPRVYTRWIKNHGFELLGTIIGFIILTIYYLYLRRNNKKTLWQVASEKVQNFFKENEQNVSEEDTEPNYAEIYNGALIITKFVIGIIFASGDANTVDNIFITRYPISELI</sequence>
<keyword evidence="1" id="KW-0812">Transmembrane</keyword>
<proteinExistence type="predicted"/>
<keyword evidence="2" id="KW-0732">Signal</keyword>
<gene>
    <name evidence="3" type="ORF">FWILDA_LOCUS1013</name>
</gene>
<keyword evidence="4" id="KW-1185">Reference proteome</keyword>
<evidence type="ECO:0000256" key="2">
    <source>
        <dbReference type="SAM" id="SignalP"/>
    </source>
</evidence>
<dbReference type="EMBL" id="CAMKVN010000085">
    <property type="protein sequence ID" value="CAI2163327.1"/>
    <property type="molecule type" value="Genomic_DNA"/>
</dbReference>
<dbReference type="Proteomes" id="UP001153678">
    <property type="component" value="Unassembled WGS sequence"/>
</dbReference>
<feature type="signal peptide" evidence="2">
    <location>
        <begin position="1"/>
        <end position="21"/>
    </location>
</feature>
<evidence type="ECO:0000313" key="4">
    <source>
        <dbReference type="Proteomes" id="UP001153678"/>
    </source>
</evidence>
<dbReference type="AlphaFoldDB" id="A0A9W4SB31"/>
<reference evidence="3" key="1">
    <citation type="submission" date="2022-08" db="EMBL/GenBank/DDBJ databases">
        <authorList>
            <person name="Kallberg Y."/>
            <person name="Tangrot J."/>
            <person name="Rosling A."/>
        </authorList>
    </citation>
    <scope>NUCLEOTIDE SEQUENCE</scope>
    <source>
        <strain evidence="3">Wild A</strain>
    </source>
</reference>
<organism evidence="3 4">
    <name type="scientific">Funneliformis geosporum</name>
    <dbReference type="NCBI Taxonomy" id="1117311"/>
    <lineage>
        <taxon>Eukaryota</taxon>
        <taxon>Fungi</taxon>
        <taxon>Fungi incertae sedis</taxon>
        <taxon>Mucoromycota</taxon>
        <taxon>Glomeromycotina</taxon>
        <taxon>Glomeromycetes</taxon>
        <taxon>Glomerales</taxon>
        <taxon>Glomeraceae</taxon>
        <taxon>Funneliformis</taxon>
    </lineage>
</organism>
<protein>
    <submittedName>
        <fullName evidence="3">6784_t:CDS:1</fullName>
    </submittedName>
</protein>
<keyword evidence="1" id="KW-1133">Transmembrane helix</keyword>
<comment type="caution">
    <text evidence="3">The sequence shown here is derived from an EMBL/GenBank/DDBJ whole genome shotgun (WGS) entry which is preliminary data.</text>
</comment>
<evidence type="ECO:0000313" key="3">
    <source>
        <dbReference type="EMBL" id="CAI2163327.1"/>
    </source>
</evidence>
<name>A0A9W4SB31_9GLOM</name>